<evidence type="ECO:0000313" key="3">
    <source>
        <dbReference type="Proteomes" id="UP000367750"/>
    </source>
</evidence>
<dbReference type="AlphaFoldDB" id="A0A5J5G0R0"/>
<name>A0A5J5G0R0_9BACL</name>
<organism evidence="2 3">
    <name type="scientific">Paenibacillus spiritus</name>
    <dbReference type="NCBI Taxonomy" id="2496557"/>
    <lineage>
        <taxon>Bacteria</taxon>
        <taxon>Bacillati</taxon>
        <taxon>Bacillota</taxon>
        <taxon>Bacilli</taxon>
        <taxon>Bacillales</taxon>
        <taxon>Paenibacillaceae</taxon>
        <taxon>Paenibacillus</taxon>
    </lineage>
</organism>
<dbReference type="EMBL" id="VYKK01000021">
    <property type="protein sequence ID" value="KAA9000327.1"/>
    <property type="molecule type" value="Genomic_DNA"/>
</dbReference>
<dbReference type="GO" id="GO:0016757">
    <property type="term" value="F:glycosyltransferase activity"/>
    <property type="evidence" value="ECO:0007669"/>
    <property type="project" value="InterPro"/>
</dbReference>
<proteinExistence type="predicted"/>
<accession>A0A5J5G0R0</accession>
<keyword evidence="3" id="KW-1185">Reference proteome</keyword>
<dbReference type="Proteomes" id="UP000367750">
    <property type="component" value="Unassembled WGS sequence"/>
</dbReference>
<dbReference type="SUPFAM" id="SSF53756">
    <property type="entry name" value="UDP-Glycosyltransferase/glycogen phosphorylase"/>
    <property type="match status" value="1"/>
</dbReference>
<dbReference type="Pfam" id="PF00534">
    <property type="entry name" value="Glycos_transf_1"/>
    <property type="match status" value="1"/>
</dbReference>
<protein>
    <submittedName>
        <fullName evidence="2">Glycosyltransferase</fullName>
    </submittedName>
</protein>
<sequence length="359" mass="39818">MKVLFIFYIASGGVETLNRLRCASLPQVGIEAHTLYLLPGGNGPEPDSCPYPVFFGSDDALLSDLLARQQYNAIIVTSDYRMTERLRRLGYGGILIYEAQGFGAPADAEVAVQLAVPYVQAYCNALLFPPTYHLFDLFNRYLPGVHRYVIANMLDVERFRYVPGERPRDPVLAWVGRLEPNKNWRELLAVASALRSRVPDLHLWMFHDPKLAADGENERFRQALAESGMGDRLAEFIRIPNSGMPHYYSRVADSGGFLLSTSVMEGFGYAVAEAILCGCPVLSTDSDGVRSFIEHDCTGKFYPLGDIQTAVAQGTDLIANGGLRERIAREGPARLAAGFHPARYANSFREMMNSFGIFT</sequence>
<evidence type="ECO:0000313" key="2">
    <source>
        <dbReference type="EMBL" id="KAA9000327.1"/>
    </source>
</evidence>
<keyword evidence="2" id="KW-0808">Transferase</keyword>
<feature type="domain" description="Glycosyl transferase family 1" evidence="1">
    <location>
        <begin position="157"/>
        <end position="332"/>
    </location>
</feature>
<dbReference type="RefSeq" id="WP_150458956.1">
    <property type="nucleotide sequence ID" value="NZ_VYKK01000021.1"/>
</dbReference>
<evidence type="ECO:0000259" key="1">
    <source>
        <dbReference type="Pfam" id="PF00534"/>
    </source>
</evidence>
<dbReference type="PANTHER" id="PTHR12526:SF637">
    <property type="entry name" value="GLYCOSYLTRANSFERASE EPSF-RELATED"/>
    <property type="match status" value="1"/>
</dbReference>
<dbReference type="CDD" id="cd03801">
    <property type="entry name" value="GT4_PimA-like"/>
    <property type="match status" value="1"/>
</dbReference>
<dbReference type="InterPro" id="IPR001296">
    <property type="entry name" value="Glyco_trans_1"/>
</dbReference>
<dbReference type="OrthoDB" id="158463at2"/>
<gene>
    <name evidence="2" type="ORF">F4V43_14410</name>
</gene>
<dbReference type="Gene3D" id="3.40.50.2000">
    <property type="entry name" value="Glycogen Phosphorylase B"/>
    <property type="match status" value="1"/>
</dbReference>
<dbReference type="PANTHER" id="PTHR12526">
    <property type="entry name" value="GLYCOSYLTRANSFERASE"/>
    <property type="match status" value="1"/>
</dbReference>
<reference evidence="2 3" key="1">
    <citation type="submission" date="2019-09" db="EMBL/GenBank/DDBJ databases">
        <title>Bacillus ochoae sp. nov., Paenibacillus whitsoniae sp. nov., Paenibacillus spiritus sp. nov. Isolated from the Mars Exploration Rover during spacecraft assembly.</title>
        <authorList>
            <person name="Seuylemezian A."/>
            <person name="Vaishampayan P."/>
        </authorList>
    </citation>
    <scope>NUCLEOTIDE SEQUENCE [LARGE SCALE GENOMIC DNA]</scope>
    <source>
        <strain evidence="2 3">MER_111</strain>
    </source>
</reference>
<comment type="caution">
    <text evidence="2">The sequence shown here is derived from an EMBL/GenBank/DDBJ whole genome shotgun (WGS) entry which is preliminary data.</text>
</comment>